<evidence type="ECO:0000256" key="10">
    <source>
        <dbReference type="PIRSR" id="PIRSR604808-2"/>
    </source>
</evidence>
<keyword evidence="5" id="KW-0227">DNA damage</keyword>
<evidence type="ECO:0000256" key="3">
    <source>
        <dbReference type="ARBA" id="ARBA00012115"/>
    </source>
</evidence>
<sequence length="412" mass="48152">GKKNPNKALNIEYRMKNIQKYYRRLLKAILSEILLLKKYFMEKIQIALLQEVHLVDKEHSKLKQDWVDQAFYSSFSSNRRGVAILVHRAVPFVPESYKQDSEGRYILIQGSLWDKFITLMNIYAPNPPPPSFWTKVAAEQEEYKSPIMVLGGDFNCCSDEKKDRSPLMIQRKLSTRASLTKMLSDISLTDVWRTLNPLARDFTFYSNSHKSYSRIDYFFVPPQIMGQVTACSIGLIHISDHAPVYLQLSMADTAADKPRWHFPSYLLNDKDFKEKMEAEIKQFFDINDTSETSPEFLWESAKAYLRGFTISYMVHHKKTLQMKQNKLEMELKQAEATYKSQPTKVNFVKVQTIRAALDSVMNENAARSLFYQKQRMYEYGNKPSKYLAHLLNQRQHNNIASIRDMEGSRHFD</sequence>
<dbReference type="EC" id="3.1.11.2" evidence="3"/>
<proteinExistence type="inferred from homology"/>
<dbReference type="PANTHER" id="PTHR22748">
    <property type="entry name" value="AP ENDONUCLEASE"/>
    <property type="match status" value="1"/>
</dbReference>
<feature type="active site" description="Proton donor/acceptor" evidence="9">
    <location>
        <position position="153"/>
    </location>
</feature>
<dbReference type="GO" id="GO:0006284">
    <property type="term" value="P:base-excision repair"/>
    <property type="evidence" value="ECO:0007669"/>
    <property type="project" value="TreeGrafter"/>
</dbReference>
<dbReference type="GO" id="GO:0008081">
    <property type="term" value="F:phosphoric diester hydrolase activity"/>
    <property type="evidence" value="ECO:0007669"/>
    <property type="project" value="TreeGrafter"/>
</dbReference>
<dbReference type="PANTHER" id="PTHR22748:SF26">
    <property type="entry name" value="ENDONUCLEASE_EXONUCLEASE_PHOSPHATASE DOMAIN-CONTAINING PROTEIN"/>
    <property type="match status" value="1"/>
</dbReference>
<dbReference type="GO" id="GO:0005634">
    <property type="term" value="C:nucleus"/>
    <property type="evidence" value="ECO:0007669"/>
    <property type="project" value="TreeGrafter"/>
</dbReference>
<dbReference type="Gene3D" id="3.60.10.10">
    <property type="entry name" value="Endonuclease/exonuclease/phosphatase"/>
    <property type="match status" value="1"/>
</dbReference>
<evidence type="ECO:0000256" key="11">
    <source>
        <dbReference type="PIRSR" id="PIRSR604808-3"/>
    </source>
</evidence>
<evidence type="ECO:0000256" key="8">
    <source>
        <dbReference type="ARBA" id="ARBA00023204"/>
    </source>
</evidence>
<feature type="binding site" evidence="10">
    <location>
        <position position="241"/>
    </location>
    <ligand>
        <name>Mg(2+)</name>
        <dbReference type="ChEBI" id="CHEBI:18420"/>
        <label>1</label>
    </ligand>
</feature>
<keyword evidence="4 10" id="KW-0479">Metal-binding</keyword>
<evidence type="ECO:0000313" key="13">
    <source>
        <dbReference type="Ensembl" id="ENSACIP00000016474.1"/>
    </source>
</evidence>
<evidence type="ECO:0000256" key="1">
    <source>
        <dbReference type="ARBA" id="ARBA00000493"/>
    </source>
</evidence>
<evidence type="ECO:0000259" key="12">
    <source>
        <dbReference type="Pfam" id="PF03372"/>
    </source>
</evidence>
<comment type="cofactor">
    <cofactor evidence="10">
        <name>Mg(2+)</name>
        <dbReference type="ChEBI" id="CHEBI:18420"/>
    </cofactor>
    <cofactor evidence="10">
        <name>Mn(2+)</name>
        <dbReference type="ChEBI" id="CHEBI:29035"/>
    </cofactor>
    <text evidence="10">Probably binds two magnesium or manganese ions per subunit.</text>
</comment>
<dbReference type="SUPFAM" id="SSF56219">
    <property type="entry name" value="DNase I-like"/>
    <property type="match status" value="1"/>
</dbReference>
<keyword evidence="8" id="KW-0234">DNA repair</keyword>
<comment type="similarity">
    <text evidence="2">Belongs to the DNA repair enzymes AP/ExoA family.</text>
</comment>
<dbReference type="InterPro" id="IPR036691">
    <property type="entry name" value="Endo/exonu/phosph_ase_sf"/>
</dbReference>
<dbReference type="STRING" id="61819.ENSACIP00000016474"/>
<protein>
    <recommendedName>
        <fullName evidence="3">exodeoxyribonuclease III</fullName>
        <ecNumber evidence="3">3.1.11.2</ecNumber>
    </recommendedName>
</protein>
<keyword evidence="7 10" id="KW-0460">Magnesium</keyword>
<feature type="active site" evidence="9">
    <location>
        <position position="123"/>
    </location>
</feature>
<dbReference type="InterPro" id="IPR004808">
    <property type="entry name" value="AP_endonuc_1"/>
</dbReference>
<dbReference type="InterPro" id="IPR005135">
    <property type="entry name" value="Endo/exonuclease/phosphatase"/>
</dbReference>
<keyword evidence="6" id="KW-0378">Hydrolase</keyword>
<evidence type="ECO:0000256" key="6">
    <source>
        <dbReference type="ARBA" id="ARBA00022801"/>
    </source>
</evidence>
<dbReference type="Proteomes" id="UP000261340">
    <property type="component" value="Unplaced"/>
</dbReference>
<feature type="binding site" evidence="10">
    <location>
        <position position="153"/>
    </location>
    <ligand>
        <name>Mg(2+)</name>
        <dbReference type="ChEBI" id="CHEBI:18420"/>
        <label>1</label>
    </ligand>
</feature>
<feature type="domain" description="Endonuclease/exonuclease/phosphatase" evidence="12">
    <location>
        <begin position="43"/>
        <end position="241"/>
    </location>
</feature>
<feature type="binding site" evidence="10">
    <location>
        <position position="240"/>
    </location>
    <ligand>
        <name>Mg(2+)</name>
        <dbReference type="ChEBI" id="CHEBI:18420"/>
        <label>1</label>
    </ligand>
</feature>
<dbReference type="AlphaFoldDB" id="A0A3Q0RVA3"/>
<reference evidence="13" key="1">
    <citation type="submission" date="2025-08" db="UniProtKB">
        <authorList>
            <consortium name="Ensembl"/>
        </authorList>
    </citation>
    <scope>IDENTIFICATION</scope>
</reference>
<feature type="site" description="Interaction with DNA substrate" evidence="11">
    <location>
        <position position="241"/>
    </location>
</feature>
<dbReference type="Ensembl" id="ENSACIT00000016917.1">
    <property type="protein sequence ID" value="ENSACIP00000016474.1"/>
    <property type="gene ID" value="ENSACIG00000012844.1"/>
</dbReference>
<keyword evidence="14" id="KW-1185">Reference proteome</keyword>
<dbReference type="GO" id="GO:0003906">
    <property type="term" value="F:DNA-(apurinic or apyrimidinic site) endonuclease activity"/>
    <property type="evidence" value="ECO:0007669"/>
    <property type="project" value="TreeGrafter"/>
</dbReference>
<dbReference type="GO" id="GO:0046872">
    <property type="term" value="F:metal ion binding"/>
    <property type="evidence" value="ECO:0007669"/>
    <property type="project" value="UniProtKB-KW"/>
</dbReference>
<dbReference type="OMA" id="YLEMNIC"/>
<feature type="site" description="Transition state stabilizer" evidence="11">
    <location>
        <position position="155"/>
    </location>
</feature>
<accession>A0A3Q0RVA3</accession>
<feature type="active site" description="Proton acceptor" evidence="9">
    <location>
        <position position="241"/>
    </location>
</feature>
<evidence type="ECO:0000256" key="2">
    <source>
        <dbReference type="ARBA" id="ARBA00007092"/>
    </source>
</evidence>
<dbReference type="GO" id="GO:0008311">
    <property type="term" value="F:double-stranded DNA 3'-5' DNA exonuclease activity"/>
    <property type="evidence" value="ECO:0007669"/>
    <property type="project" value="UniProtKB-EC"/>
</dbReference>
<name>A0A3Q0RVA3_AMPCI</name>
<evidence type="ECO:0000256" key="5">
    <source>
        <dbReference type="ARBA" id="ARBA00022763"/>
    </source>
</evidence>
<feature type="site" description="Important for catalytic activity" evidence="11">
    <location>
        <position position="216"/>
    </location>
</feature>
<evidence type="ECO:0000256" key="4">
    <source>
        <dbReference type="ARBA" id="ARBA00022723"/>
    </source>
</evidence>
<dbReference type="Pfam" id="PF03372">
    <property type="entry name" value="Exo_endo_phos"/>
    <property type="match status" value="1"/>
</dbReference>
<feature type="binding site" evidence="10">
    <location>
        <position position="155"/>
    </location>
    <ligand>
        <name>Mg(2+)</name>
        <dbReference type="ChEBI" id="CHEBI:18420"/>
        <label>1</label>
    </ligand>
</feature>
<organism evidence="13 14">
    <name type="scientific">Amphilophus citrinellus</name>
    <name type="common">Midas cichlid</name>
    <name type="synonym">Cichlasoma citrinellum</name>
    <dbReference type="NCBI Taxonomy" id="61819"/>
    <lineage>
        <taxon>Eukaryota</taxon>
        <taxon>Metazoa</taxon>
        <taxon>Chordata</taxon>
        <taxon>Craniata</taxon>
        <taxon>Vertebrata</taxon>
        <taxon>Euteleostomi</taxon>
        <taxon>Actinopterygii</taxon>
        <taxon>Neopterygii</taxon>
        <taxon>Teleostei</taxon>
        <taxon>Neoteleostei</taxon>
        <taxon>Acanthomorphata</taxon>
        <taxon>Ovalentaria</taxon>
        <taxon>Cichlomorphae</taxon>
        <taxon>Cichliformes</taxon>
        <taxon>Cichlidae</taxon>
        <taxon>New World cichlids</taxon>
        <taxon>Cichlasomatinae</taxon>
        <taxon>Heroini</taxon>
        <taxon>Amphilophus</taxon>
    </lineage>
</organism>
<keyword evidence="10" id="KW-0464">Manganese</keyword>
<dbReference type="CDD" id="cd09076">
    <property type="entry name" value="L1-EN"/>
    <property type="match status" value="1"/>
</dbReference>
<evidence type="ECO:0000256" key="7">
    <source>
        <dbReference type="ARBA" id="ARBA00022842"/>
    </source>
</evidence>
<feature type="binding site" evidence="10">
    <location>
        <position position="51"/>
    </location>
    <ligand>
        <name>Mg(2+)</name>
        <dbReference type="ChEBI" id="CHEBI:18420"/>
        <label>1</label>
    </ligand>
</feature>
<reference evidence="13" key="2">
    <citation type="submission" date="2025-09" db="UniProtKB">
        <authorList>
            <consortium name="Ensembl"/>
        </authorList>
    </citation>
    <scope>IDENTIFICATION</scope>
</reference>
<comment type="catalytic activity">
    <reaction evidence="1">
        <text>Exonucleolytic cleavage in the 3'- to 5'-direction to yield nucleoside 5'-phosphates.</text>
        <dbReference type="EC" id="3.1.11.2"/>
    </reaction>
</comment>
<evidence type="ECO:0000256" key="9">
    <source>
        <dbReference type="PIRSR" id="PIRSR604808-1"/>
    </source>
</evidence>
<dbReference type="GeneTree" id="ENSGT00950000183016"/>
<evidence type="ECO:0000313" key="14">
    <source>
        <dbReference type="Proteomes" id="UP000261340"/>
    </source>
</evidence>